<evidence type="ECO:0000256" key="19">
    <source>
        <dbReference type="SAM" id="MobiDB-lite"/>
    </source>
</evidence>
<dbReference type="EC" id="2.7.8.15" evidence="5"/>
<comment type="cofactor">
    <cofactor evidence="1">
        <name>Mg(2+)</name>
        <dbReference type="ChEBI" id="CHEBI:18420"/>
    </cofactor>
</comment>
<dbReference type="STRING" id="215250.A0A316Z101"/>
<gene>
    <name evidence="21" type="ORF">FA10DRAFT_237449</name>
</gene>
<feature type="compositionally biased region" description="Polar residues" evidence="19">
    <location>
        <begin position="1"/>
        <end position="11"/>
    </location>
</feature>
<evidence type="ECO:0000256" key="7">
    <source>
        <dbReference type="ARBA" id="ARBA00022676"/>
    </source>
</evidence>
<comment type="pathway">
    <text evidence="3">Protein modification; protein glycosylation.</text>
</comment>
<feature type="transmembrane region" description="Helical" evidence="20">
    <location>
        <begin position="523"/>
        <end position="545"/>
    </location>
</feature>
<reference evidence="21 22" key="1">
    <citation type="journal article" date="2018" name="Mol. Biol. Evol.">
        <title>Broad Genomic Sampling Reveals a Smut Pathogenic Ancestry of the Fungal Clade Ustilaginomycotina.</title>
        <authorList>
            <person name="Kijpornyongpan T."/>
            <person name="Mondo S.J."/>
            <person name="Barry K."/>
            <person name="Sandor L."/>
            <person name="Lee J."/>
            <person name="Lipzen A."/>
            <person name="Pangilinan J."/>
            <person name="LaButti K."/>
            <person name="Hainaut M."/>
            <person name="Henrissat B."/>
            <person name="Grigoriev I.V."/>
            <person name="Spatafora J.W."/>
            <person name="Aime M.C."/>
        </authorList>
    </citation>
    <scope>NUCLEOTIDE SEQUENCE [LARGE SCALE GENOMIC DNA]</scope>
    <source>
        <strain evidence="21 22">MCA 4198</strain>
    </source>
</reference>
<evidence type="ECO:0000256" key="3">
    <source>
        <dbReference type="ARBA" id="ARBA00004922"/>
    </source>
</evidence>
<evidence type="ECO:0000256" key="14">
    <source>
        <dbReference type="ARBA" id="ARBA00023136"/>
    </source>
</evidence>
<dbReference type="PANTHER" id="PTHR10571:SF0">
    <property type="entry name" value="UDP-N-ACETYLGLUCOSAMINE--DOLICHYL-PHOSPHATE N-ACETYLGLUCOSAMINEPHOSPHOTRANSFERASE"/>
    <property type="match status" value="1"/>
</dbReference>
<evidence type="ECO:0000256" key="9">
    <source>
        <dbReference type="ARBA" id="ARBA00022692"/>
    </source>
</evidence>
<feature type="transmembrane region" description="Helical" evidence="20">
    <location>
        <begin position="125"/>
        <end position="145"/>
    </location>
</feature>
<keyword evidence="9 20" id="KW-0812">Transmembrane</keyword>
<dbReference type="Proteomes" id="UP000245768">
    <property type="component" value="Unassembled WGS sequence"/>
</dbReference>
<dbReference type="GO" id="GO:0046872">
    <property type="term" value="F:metal ion binding"/>
    <property type="evidence" value="ECO:0007669"/>
    <property type="project" value="UniProtKB-KW"/>
</dbReference>
<evidence type="ECO:0000256" key="18">
    <source>
        <dbReference type="ARBA" id="ARBA00045078"/>
    </source>
</evidence>
<dbReference type="CDD" id="cd06855">
    <property type="entry name" value="GT_GPT_euk"/>
    <property type="match status" value="1"/>
</dbReference>
<dbReference type="InterPro" id="IPR000715">
    <property type="entry name" value="Glycosyl_transferase_4"/>
</dbReference>
<dbReference type="RefSeq" id="XP_025381023.1">
    <property type="nucleotide sequence ID" value="XM_025519110.1"/>
</dbReference>
<keyword evidence="14 20" id="KW-0472">Membrane</keyword>
<comment type="similarity">
    <text evidence="4">Belongs to the glycosyltransferase 4 family.</text>
</comment>
<evidence type="ECO:0000256" key="17">
    <source>
        <dbReference type="ARBA" id="ARBA00044717"/>
    </source>
</evidence>
<keyword evidence="22" id="KW-1185">Reference proteome</keyword>
<accession>A0A316Z101</accession>
<dbReference type="Pfam" id="PF00953">
    <property type="entry name" value="Glycos_transf_4"/>
    <property type="match status" value="1"/>
</dbReference>
<comment type="catalytic activity">
    <reaction evidence="18">
        <text>a di-trans,poly-cis-dolichyl phosphate + UDP-N-acetyl-alpha-D-glucosamine = an N-acetyl-alpha-D-glucosaminyl-diphospho-di-trans,poly-cis-dolichol + UMP</text>
        <dbReference type="Rhea" id="RHEA:13289"/>
        <dbReference type="Rhea" id="RHEA-COMP:19498"/>
        <dbReference type="Rhea" id="RHEA-COMP:19507"/>
        <dbReference type="ChEBI" id="CHEBI:57683"/>
        <dbReference type="ChEBI" id="CHEBI:57705"/>
        <dbReference type="ChEBI" id="CHEBI:57865"/>
        <dbReference type="ChEBI" id="CHEBI:58427"/>
        <dbReference type="EC" id="2.7.8.15"/>
    </reaction>
    <physiologicalReaction direction="left-to-right" evidence="18">
        <dbReference type="Rhea" id="RHEA:13290"/>
    </physiologicalReaction>
</comment>
<evidence type="ECO:0000256" key="1">
    <source>
        <dbReference type="ARBA" id="ARBA00001946"/>
    </source>
</evidence>
<evidence type="ECO:0000256" key="13">
    <source>
        <dbReference type="ARBA" id="ARBA00022989"/>
    </source>
</evidence>
<evidence type="ECO:0000256" key="20">
    <source>
        <dbReference type="SAM" id="Phobius"/>
    </source>
</evidence>
<dbReference type="EMBL" id="KZ819634">
    <property type="protein sequence ID" value="PWN93825.1"/>
    <property type="molecule type" value="Genomic_DNA"/>
</dbReference>
<evidence type="ECO:0000313" key="21">
    <source>
        <dbReference type="EMBL" id="PWN93825.1"/>
    </source>
</evidence>
<comment type="function">
    <text evidence="17">UDP-N-acetylglucosamine--dolichyl-phosphate N-acetylglucosaminephosphotransferase that operates in the biosynthetic pathway of dolichol-linked oligosaccharides, the glycan precursors employed in protein asparagine (N)-glycosylation. The assembly of dolichol-linked oligosaccharides begins on the cytosolic side of the endoplasmic reticulum membrane and finishes in its lumen. The sequential addition of sugars to dolichol pyrophosphate produces dolichol-linked oligosaccharides containing fourteen sugars, including two GlcNAcs, nine mannoses and three glucoses. Once assembled, the oligosaccharide is transferred from the lipid to nascent proteins by oligosaccharyltransferases. Catalyzes the initial step of dolichol-linked oligosaccharide biosynthesis, transfering GlcNAc-1-P from cytosolic UDP-GlcNAc onto the carrier lipid dolichyl phosphate (P-dolichol), yielding GlcNAc-P-P-dolichol embedded in the cytoplasmic leaflet of the endoplasmic reticulum membrane.</text>
</comment>
<evidence type="ECO:0000256" key="4">
    <source>
        <dbReference type="ARBA" id="ARBA00009317"/>
    </source>
</evidence>
<keyword evidence="10" id="KW-0479">Metal-binding</keyword>
<evidence type="ECO:0000256" key="2">
    <source>
        <dbReference type="ARBA" id="ARBA00004477"/>
    </source>
</evidence>
<dbReference type="GO" id="GO:0005789">
    <property type="term" value="C:endoplasmic reticulum membrane"/>
    <property type="evidence" value="ECO:0007669"/>
    <property type="project" value="UniProtKB-SubCell"/>
</dbReference>
<name>A0A316Z101_9BASI</name>
<proteinExistence type="inferred from homology"/>
<keyword evidence="7" id="KW-0328">Glycosyltransferase</keyword>
<dbReference type="AlphaFoldDB" id="A0A316Z101"/>
<feature type="transmembrane region" description="Helical" evidence="20">
    <location>
        <begin position="193"/>
        <end position="212"/>
    </location>
</feature>
<sequence>MRHYSNSSSTLQRRRARNMASTSTSRPGPGLETRGRRLLSSRTWQTALASTTALTASFLVSSASTRETLVSVLLLPGLLPTLILTALAPILTSHVIGSTRSAFIDKGFAGRDLLKATSDLVPESAGLPTSILYLLLLCLFVPFRYGAAAGRGAHLAGKGDDVWEAWELAKSNAPDGGWSGAMKGRRGFPHHELATYLSSLLSILSSVMLGFLDDVFDIRWRLKMPIPLLASLPMLVVYRAGRGGTSVVVPGWPAFLREILGNNIVNLGPLYYLFILLLSTFCVHSINILAGINGVEVGQALVIALSLCINDILYLDPKAGEPGSFASIELRDRHLFSLGLLLPFCGCCIGLLSWNRYPSLVFVGDTFCYFAGQVLACAGVLGHFSKTLLLFFVPQLFNFALSLPQLAHLVPCPRHRVPDVDLETMRLHPSIAVFPKEKPARPITVLVLRLFSALRFVSLEWEEAEEEGRQERQKGKKKRLASTTNLTILNALLVFRGVETRRSGSIIKQGSRLRGPAITELGLFWHVMIVQIACSAAAFAVRYWLAAIVFP</sequence>
<evidence type="ECO:0000256" key="5">
    <source>
        <dbReference type="ARBA" id="ARBA00013225"/>
    </source>
</evidence>
<evidence type="ECO:0000313" key="22">
    <source>
        <dbReference type="Proteomes" id="UP000245768"/>
    </source>
</evidence>
<dbReference type="FunCoup" id="A0A316Z101">
    <property type="interactions" value="213"/>
</dbReference>
<evidence type="ECO:0000256" key="10">
    <source>
        <dbReference type="ARBA" id="ARBA00022723"/>
    </source>
</evidence>
<comment type="subcellular location">
    <subcellularLocation>
        <location evidence="2">Endoplasmic reticulum membrane</location>
        <topology evidence="2">Multi-pass membrane protein</topology>
    </subcellularLocation>
</comment>
<dbReference type="InParanoid" id="A0A316Z101"/>
<feature type="region of interest" description="Disordered" evidence="19">
    <location>
        <begin position="1"/>
        <end position="36"/>
    </location>
</feature>
<dbReference type="InterPro" id="IPR033895">
    <property type="entry name" value="GPT"/>
</dbReference>
<evidence type="ECO:0000256" key="12">
    <source>
        <dbReference type="ARBA" id="ARBA00022842"/>
    </source>
</evidence>
<dbReference type="GO" id="GO:0003975">
    <property type="term" value="F:UDP-N-acetylglucosamine-dolichyl-phosphate N-acetylglucosaminephosphotransferase activity"/>
    <property type="evidence" value="ECO:0007669"/>
    <property type="project" value="UniProtKB-EC"/>
</dbReference>
<dbReference type="GO" id="GO:0006488">
    <property type="term" value="P:dolichol-linked oligosaccharide biosynthetic process"/>
    <property type="evidence" value="ECO:0007669"/>
    <property type="project" value="InterPro"/>
</dbReference>
<keyword evidence="11" id="KW-0256">Endoplasmic reticulum</keyword>
<evidence type="ECO:0000256" key="11">
    <source>
        <dbReference type="ARBA" id="ARBA00022824"/>
    </source>
</evidence>
<feature type="transmembrane region" description="Helical" evidence="20">
    <location>
        <begin position="69"/>
        <end position="91"/>
    </location>
</feature>
<feature type="transmembrane region" description="Helical" evidence="20">
    <location>
        <begin position="335"/>
        <end position="354"/>
    </location>
</feature>
<dbReference type="OrthoDB" id="10262326at2759"/>
<evidence type="ECO:0000256" key="16">
    <source>
        <dbReference type="ARBA" id="ARBA00033238"/>
    </source>
</evidence>
<dbReference type="PANTHER" id="PTHR10571">
    <property type="entry name" value="UDP-N-ACETYLGLUCOSAMINE--DOLICHYL-PHOSPHATE N-ACETYLGLUCOSAMINEPHOSPHOTRANSFERASE"/>
    <property type="match status" value="1"/>
</dbReference>
<evidence type="ECO:0000256" key="6">
    <source>
        <dbReference type="ARBA" id="ARBA00017659"/>
    </source>
</evidence>
<evidence type="ECO:0000256" key="8">
    <source>
        <dbReference type="ARBA" id="ARBA00022679"/>
    </source>
</evidence>
<feature type="transmembrane region" description="Helical" evidence="20">
    <location>
        <begin position="361"/>
        <end position="382"/>
    </location>
</feature>
<evidence type="ECO:0000256" key="15">
    <source>
        <dbReference type="ARBA" id="ARBA00029567"/>
    </source>
</evidence>
<keyword evidence="13 20" id="KW-1133">Transmembrane helix</keyword>
<organism evidence="21 22">
    <name type="scientific">Acaromyces ingoldii</name>
    <dbReference type="NCBI Taxonomy" id="215250"/>
    <lineage>
        <taxon>Eukaryota</taxon>
        <taxon>Fungi</taxon>
        <taxon>Dikarya</taxon>
        <taxon>Basidiomycota</taxon>
        <taxon>Ustilaginomycotina</taxon>
        <taxon>Exobasidiomycetes</taxon>
        <taxon>Exobasidiales</taxon>
        <taxon>Cryptobasidiaceae</taxon>
        <taxon>Acaromyces</taxon>
    </lineage>
</organism>
<dbReference type="GO" id="GO:0016757">
    <property type="term" value="F:glycosyltransferase activity"/>
    <property type="evidence" value="ECO:0007669"/>
    <property type="project" value="UniProtKB-KW"/>
</dbReference>
<dbReference type="GeneID" id="37041026"/>
<keyword evidence="12" id="KW-0460">Magnesium</keyword>
<keyword evidence="8" id="KW-0808">Transferase</keyword>
<dbReference type="UniPathway" id="UPA00378"/>
<protein>
    <recommendedName>
        <fullName evidence="6">UDP-N-acetylglucosamine--dolichyl-phosphate N-acetylglucosaminephosphotransferase</fullName>
        <ecNumber evidence="5">2.7.8.15</ecNumber>
    </recommendedName>
    <alternativeName>
        <fullName evidence="15">GlcNAc-1-P transferase</fullName>
    </alternativeName>
    <alternativeName>
        <fullName evidence="16">N-acetylglucosamine-1-phosphate transferase</fullName>
    </alternativeName>
</protein>
<feature type="transmembrane region" description="Helical" evidence="20">
    <location>
        <begin position="270"/>
        <end position="290"/>
    </location>
</feature>